<feature type="region of interest" description="Disordered" evidence="1">
    <location>
        <begin position="165"/>
        <end position="191"/>
    </location>
</feature>
<sequence length="191" mass="21910">AGIRLPDTYPEGVPIHPRIVRVLRSRGFRWNNPRFTMGHHLDRENESAWFDPQGTLHITRYIGQFRETGYRIWRYVPSTPGDLEHRGTHIRPSIFLCLFNRPAEAARDHDRLNTMDLLTEISLGIPVDLLLVPVTLSICLLDDRLPETFLKTDTEEDRREIARVQEAARQAGSRQKGKPIPTKVTAPASVE</sequence>
<reference evidence="2" key="1">
    <citation type="submission" date="2013-08" db="EMBL/GenBank/DDBJ databases">
        <authorList>
            <person name="Mendez C."/>
            <person name="Richter M."/>
            <person name="Ferrer M."/>
            <person name="Sanchez J."/>
        </authorList>
    </citation>
    <scope>NUCLEOTIDE SEQUENCE</scope>
</reference>
<feature type="non-terminal residue" evidence="2">
    <location>
        <position position="1"/>
    </location>
</feature>
<evidence type="ECO:0000256" key="1">
    <source>
        <dbReference type="SAM" id="MobiDB-lite"/>
    </source>
</evidence>
<dbReference type="AlphaFoldDB" id="T0ZGM1"/>
<protein>
    <submittedName>
        <fullName evidence="2">Uncharacterized protein</fullName>
    </submittedName>
</protein>
<gene>
    <name evidence="2" type="ORF">B1A_20954</name>
</gene>
<dbReference type="EMBL" id="AUZX01015477">
    <property type="protein sequence ID" value="EQD28890.1"/>
    <property type="molecule type" value="Genomic_DNA"/>
</dbReference>
<name>T0ZGM1_9ZZZZ</name>
<reference evidence="2" key="2">
    <citation type="journal article" date="2014" name="ISME J.">
        <title>Microbial stratification in low pH oxic and suboxic macroscopic growths along an acid mine drainage.</title>
        <authorList>
            <person name="Mendez-Garcia C."/>
            <person name="Mesa V."/>
            <person name="Sprenger R.R."/>
            <person name="Richter M."/>
            <person name="Diez M.S."/>
            <person name="Solano J."/>
            <person name="Bargiela R."/>
            <person name="Golyshina O.V."/>
            <person name="Manteca A."/>
            <person name="Ramos J.L."/>
            <person name="Gallego J.R."/>
            <person name="Llorente I."/>
            <person name="Martins Dos Santos V.A."/>
            <person name="Jensen O.N."/>
            <person name="Pelaez A.I."/>
            <person name="Sanchez J."/>
            <person name="Ferrer M."/>
        </authorList>
    </citation>
    <scope>NUCLEOTIDE SEQUENCE</scope>
</reference>
<evidence type="ECO:0000313" key="2">
    <source>
        <dbReference type="EMBL" id="EQD28890.1"/>
    </source>
</evidence>
<proteinExistence type="predicted"/>
<comment type="caution">
    <text evidence="2">The sequence shown here is derived from an EMBL/GenBank/DDBJ whole genome shotgun (WGS) entry which is preliminary data.</text>
</comment>
<accession>T0ZGM1</accession>
<organism evidence="2">
    <name type="scientific">mine drainage metagenome</name>
    <dbReference type="NCBI Taxonomy" id="410659"/>
    <lineage>
        <taxon>unclassified sequences</taxon>
        <taxon>metagenomes</taxon>
        <taxon>ecological metagenomes</taxon>
    </lineage>
</organism>